<dbReference type="SUPFAM" id="SSF53822">
    <property type="entry name" value="Periplasmic binding protein-like I"/>
    <property type="match status" value="1"/>
</dbReference>
<dbReference type="Gene3D" id="3.40.50.2300">
    <property type="match status" value="2"/>
</dbReference>
<dbReference type="GO" id="GO:0030246">
    <property type="term" value="F:carbohydrate binding"/>
    <property type="evidence" value="ECO:0007669"/>
    <property type="project" value="UniProtKB-ARBA"/>
</dbReference>
<sequence length="146" mass="14988">MKTGKLAALALSLLLLVGCAAEPVSAVPRKVTLVAKSTETEFWKSVFAGATAAASEYNVALTIVGPETEEDYEAQNNYIEQAVADGAQALVFSAISYTENAPAIDAAAAAGVEIVVIDSDVDSMSVDARIGTDNVEAGYMAAQAAL</sequence>
<organism evidence="6 7">
    <name type="scientific">Candidatus Avoscillospira stercoripullorum</name>
    <dbReference type="NCBI Taxonomy" id="2840709"/>
    <lineage>
        <taxon>Bacteria</taxon>
        <taxon>Bacillati</taxon>
        <taxon>Bacillota</taxon>
        <taxon>Clostridia</taxon>
        <taxon>Eubacteriales</taxon>
        <taxon>Oscillospiraceae</taxon>
        <taxon>Oscillospiraceae incertae sedis</taxon>
        <taxon>Candidatus Avoscillospira</taxon>
    </lineage>
</organism>
<evidence type="ECO:0000256" key="3">
    <source>
        <dbReference type="ARBA" id="ARBA00022729"/>
    </source>
</evidence>
<gene>
    <name evidence="6" type="ORF">IAA70_08140</name>
</gene>
<evidence type="ECO:0000259" key="5">
    <source>
        <dbReference type="Pfam" id="PF13407"/>
    </source>
</evidence>
<evidence type="ECO:0000313" key="6">
    <source>
        <dbReference type="EMBL" id="HIR10360.1"/>
    </source>
</evidence>
<evidence type="ECO:0000256" key="1">
    <source>
        <dbReference type="ARBA" id="ARBA00004196"/>
    </source>
</evidence>
<dbReference type="InterPro" id="IPR025997">
    <property type="entry name" value="SBP_2_dom"/>
</dbReference>
<comment type="subcellular location">
    <subcellularLocation>
        <location evidence="1">Cell envelope</location>
    </subcellularLocation>
</comment>
<comment type="caution">
    <text evidence="6">The sequence shown here is derived from an EMBL/GenBank/DDBJ whole genome shotgun (WGS) entry which is preliminary data.</text>
</comment>
<protein>
    <submittedName>
        <fullName evidence="6">Substrate-binding domain-containing protein</fullName>
    </submittedName>
</protein>
<dbReference type="PANTHER" id="PTHR46847:SF1">
    <property type="entry name" value="D-ALLOSE-BINDING PERIPLASMIC PROTEIN-RELATED"/>
    <property type="match status" value="1"/>
</dbReference>
<evidence type="ECO:0000256" key="4">
    <source>
        <dbReference type="SAM" id="SignalP"/>
    </source>
</evidence>
<evidence type="ECO:0000313" key="7">
    <source>
        <dbReference type="Proteomes" id="UP000824258"/>
    </source>
</evidence>
<reference evidence="6" key="2">
    <citation type="journal article" date="2021" name="PeerJ">
        <title>Extensive microbial diversity within the chicken gut microbiome revealed by metagenomics and culture.</title>
        <authorList>
            <person name="Gilroy R."/>
            <person name="Ravi A."/>
            <person name="Getino M."/>
            <person name="Pursley I."/>
            <person name="Horton D.L."/>
            <person name="Alikhan N.F."/>
            <person name="Baker D."/>
            <person name="Gharbi K."/>
            <person name="Hall N."/>
            <person name="Watson M."/>
            <person name="Adriaenssens E.M."/>
            <person name="Foster-Nyarko E."/>
            <person name="Jarju S."/>
            <person name="Secka A."/>
            <person name="Antonio M."/>
            <person name="Oren A."/>
            <person name="Chaudhuri R.R."/>
            <person name="La Ragione R."/>
            <person name="Hildebrand F."/>
            <person name="Pallen M.J."/>
        </authorList>
    </citation>
    <scope>NUCLEOTIDE SEQUENCE</scope>
    <source>
        <strain evidence="6">ChiHjej9B8-7071</strain>
    </source>
</reference>
<comment type="similarity">
    <text evidence="2">Belongs to the bacterial solute-binding protein 2 family.</text>
</comment>
<feature type="signal peptide" evidence="4">
    <location>
        <begin position="1"/>
        <end position="26"/>
    </location>
</feature>
<reference evidence="6" key="1">
    <citation type="submission" date="2020-10" db="EMBL/GenBank/DDBJ databases">
        <authorList>
            <person name="Gilroy R."/>
        </authorList>
    </citation>
    <scope>NUCLEOTIDE SEQUENCE</scope>
    <source>
        <strain evidence="6">ChiHjej9B8-7071</strain>
    </source>
</reference>
<keyword evidence="3 4" id="KW-0732">Signal</keyword>
<feature type="domain" description="Periplasmic binding protein" evidence="5">
    <location>
        <begin position="32"/>
        <end position="145"/>
    </location>
</feature>
<feature type="non-terminal residue" evidence="6">
    <location>
        <position position="146"/>
    </location>
</feature>
<dbReference type="EMBL" id="DVGD01000269">
    <property type="protein sequence ID" value="HIR10360.1"/>
    <property type="molecule type" value="Genomic_DNA"/>
</dbReference>
<dbReference type="GO" id="GO:0030313">
    <property type="term" value="C:cell envelope"/>
    <property type="evidence" value="ECO:0007669"/>
    <property type="project" value="UniProtKB-SubCell"/>
</dbReference>
<proteinExistence type="inferred from homology"/>
<dbReference type="PANTHER" id="PTHR46847">
    <property type="entry name" value="D-ALLOSE-BINDING PERIPLASMIC PROTEIN-RELATED"/>
    <property type="match status" value="1"/>
</dbReference>
<evidence type="ECO:0000256" key="2">
    <source>
        <dbReference type="ARBA" id="ARBA00007639"/>
    </source>
</evidence>
<feature type="chain" id="PRO_5039412294" evidence="4">
    <location>
        <begin position="27"/>
        <end position="146"/>
    </location>
</feature>
<name>A0A9D1D7M9_9FIRM</name>
<dbReference type="PROSITE" id="PS51257">
    <property type="entry name" value="PROKAR_LIPOPROTEIN"/>
    <property type="match status" value="1"/>
</dbReference>
<dbReference type="InterPro" id="IPR028082">
    <property type="entry name" value="Peripla_BP_I"/>
</dbReference>
<dbReference type="AlphaFoldDB" id="A0A9D1D7M9"/>
<dbReference type="Proteomes" id="UP000824258">
    <property type="component" value="Unassembled WGS sequence"/>
</dbReference>
<dbReference type="Pfam" id="PF13407">
    <property type="entry name" value="Peripla_BP_4"/>
    <property type="match status" value="1"/>
</dbReference>
<accession>A0A9D1D7M9</accession>